<dbReference type="AlphaFoldDB" id="A0A445CL89"/>
<proteinExistence type="predicted"/>
<evidence type="ECO:0000313" key="2">
    <source>
        <dbReference type="EMBL" id="RYR51684.1"/>
    </source>
</evidence>
<reference evidence="2 3" key="1">
    <citation type="submission" date="2019-01" db="EMBL/GenBank/DDBJ databases">
        <title>Sequencing of cultivated peanut Arachis hypogaea provides insights into genome evolution and oil improvement.</title>
        <authorList>
            <person name="Chen X."/>
        </authorList>
    </citation>
    <scope>NUCLEOTIDE SEQUENCE [LARGE SCALE GENOMIC DNA]</scope>
    <source>
        <strain evidence="3">cv. Fuhuasheng</strain>
        <tissue evidence="2">Leaves</tissue>
    </source>
</reference>
<organism evidence="2 3">
    <name type="scientific">Arachis hypogaea</name>
    <name type="common">Peanut</name>
    <dbReference type="NCBI Taxonomy" id="3818"/>
    <lineage>
        <taxon>Eukaryota</taxon>
        <taxon>Viridiplantae</taxon>
        <taxon>Streptophyta</taxon>
        <taxon>Embryophyta</taxon>
        <taxon>Tracheophyta</taxon>
        <taxon>Spermatophyta</taxon>
        <taxon>Magnoliopsida</taxon>
        <taxon>eudicotyledons</taxon>
        <taxon>Gunneridae</taxon>
        <taxon>Pentapetalae</taxon>
        <taxon>rosids</taxon>
        <taxon>fabids</taxon>
        <taxon>Fabales</taxon>
        <taxon>Fabaceae</taxon>
        <taxon>Papilionoideae</taxon>
        <taxon>50 kb inversion clade</taxon>
        <taxon>dalbergioids sensu lato</taxon>
        <taxon>Dalbergieae</taxon>
        <taxon>Pterocarpus clade</taxon>
        <taxon>Arachis</taxon>
    </lineage>
</organism>
<feature type="compositionally biased region" description="Polar residues" evidence="1">
    <location>
        <begin position="136"/>
        <end position="152"/>
    </location>
</feature>
<dbReference type="Proteomes" id="UP000289738">
    <property type="component" value="Chromosome A06"/>
</dbReference>
<name>A0A445CL89_ARAHY</name>
<feature type="region of interest" description="Disordered" evidence="1">
    <location>
        <begin position="135"/>
        <end position="158"/>
    </location>
</feature>
<feature type="compositionally biased region" description="Basic and acidic residues" evidence="1">
    <location>
        <begin position="50"/>
        <end position="66"/>
    </location>
</feature>
<feature type="compositionally biased region" description="Acidic residues" evidence="1">
    <location>
        <begin position="13"/>
        <end position="29"/>
    </location>
</feature>
<accession>A0A445CL89</accession>
<comment type="caution">
    <text evidence="2">The sequence shown here is derived from an EMBL/GenBank/DDBJ whole genome shotgun (WGS) entry which is preliminary data.</text>
</comment>
<gene>
    <name evidence="2" type="ORF">Ahy_A06g026660</name>
</gene>
<protein>
    <submittedName>
        <fullName evidence="2">Uncharacterized protein</fullName>
    </submittedName>
</protein>
<evidence type="ECO:0000313" key="3">
    <source>
        <dbReference type="Proteomes" id="UP000289738"/>
    </source>
</evidence>
<feature type="compositionally biased region" description="Acidic residues" evidence="1">
    <location>
        <begin position="80"/>
        <end position="93"/>
    </location>
</feature>
<evidence type="ECO:0000256" key="1">
    <source>
        <dbReference type="SAM" id="MobiDB-lite"/>
    </source>
</evidence>
<feature type="region of interest" description="Disordered" evidence="1">
    <location>
        <begin position="1"/>
        <end position="105"/>
    </location>
</feature>
<keyword evidence="3" id="KW-1185">Reference proteome</keyword>
<sequence length="221" mass="24382">MTRSGRCVKESPIQEEDYDSHDSYESAEDEFYKPPKNVGDNFYSSDSDSDSEKSAPRKNKKSEAREKHKPPKFILGDKEIDTDDSSFEGFEDEERSKSGAEPELNAVLTDADIATEVEAPLPSLISPIQTPLEIDISQSESIPPTQDTQQDQLVARPPKLQVIKRKTRLSSSPKPTATTSVAVSAETIKGTSSGTAKRLDNFMTFVPTPGFKAPKKNNEKV</sequence>
<dbReference type="EMBL" id="SDMP01000006">
    <property type="protein sequence ID" value="RYR51684.1"/>
    <property type="molecule type" value="Genomic_DNA"/>
</dbReference>